<name>A0A074KX98_9BACT</name>
<dbReference type="eggNOG" id="ENOG502ZCBH">
    <property type="taxonomic scope" value="Bacteria"/>
</dbReference>
<evidence type="ECO:0000313" key="2">
    <source>
        <dbReference type="Proteomes" id="UP000027821"/>
    </source>
</evidence>
<dbReference type="Proteomes" id="UP000027821">
    <property type="component" value="Unassembled WGS sequence"/>
</dbReference>
<dbReference type="AlphaFoldDB" id="A0A074KX98"/>
<dbReference type="RefSeq" id="WP_035070474.1">
    <property type="nucleotide sequence ID" value="NZ_JMIH01000014.1"/>
</dbReference>
<dbReference type="OrthoDB" id="934157at2"/>
<dbReference type="EMBL" id="JMIH01000014">
    <property type="protein sequence ID" value="KEO74591.1"/>
    <property type="molecule type" value="Genomic_DNA"/>
</dbReference>
<dbReference type="STRING" id="1048983.EL17_02640"/>
<protein>
    <submittedName>
        <fullName evidence="1">Uncharacterized protein</fullName>
    </submittedName>
</protein>
<comment type="caution">
    <text evidence="1">The sequence shown here is derived from an EMBL/GenBank/DDBJ whole genome shotgun (WGS) entry which is preliminary data.</text>
</comment>
<evidence type="ECO:0000313" key="1">
    <source>
        <dbReference type="EMBL" id="KEO74591.1"/>
    </source>
</evidence>
<keyword evidence="2" id="KW-1185">Reference proteome</keyword>
<accession>A0A074KX98</accession>
<sequence length="256" mass="29918">MHLKTDDIIRLEIEFDSGSIPPPFSHTYKIKTGFEKDFVNTQFDITYTEREELSEDEIYEEGFTPEDDYSFKGELPKIWESPFKTLYGKTNWSNKKNLDENGGIKILAKDKHGKIVRGIPSNPEEWQYLAQEFIQGIYEINQKEAPLTLQYYVNDSQEGELFYELTVKFSVRKIELSINGKSINVSWESVKALLGFVFLPDYDYDQAQEKKPNKRGHYIHLGDGFWHEFGKGIINIDDTFDATSKIKSEFRKLNKH</sequence>
<proteinExistence type="predicted"/>
<gene>
    <name evidence="1" type="ORF">EL17_02640</name>
</gene>
<reference evidence="1 2" key="1">
    <citation type="submission" date="2014-04" db="EMBL/GenBank/DDBJ databases">
        <title>Characterization and application of a salt tolerant electro-active bacterium.</title>
        <authorList>
            <person name="Yang L."/>
            <person name="Wei S."/>
            <person name="Tay Q.X.M."/>
        </authorList>
    </citation>
    <scope>NUCLEOTIDE SEQUENCE [LARGE SCALE GENOMIC DNA]</scope>
    <source>
        <strain evidence="1 2">LY1</strain>
    </source>
</reference>
<organism evidence="1 2">
    <name type="scientific">Anditalea andensis</name>
    <dbReference type="NCBI Taxonomy" id="1048983"/>
    <lineage>
        <taxon>Bacteria</taxon>
        <taxon>Pseudomonadati</taxon>
        <taxon>Bacteroidota</taxon>
        <taxon>Cytophagia</taxon>
        <taxon>Cytophagales</taxon>
        <taxon>Cytophagaceae</taxon>
        <taxon>Anditalea</taxon>
    </lineage>
</organism>